<evidence type="ECO:0000256" key="1">
    <source>
        <dbReference type="SAM" id="MobiDB-lite"/>
    </source>
</evidence>
<feature type="region of interest" description="Disordered" evidence="1">
    <location>
        <begin position="1"/>
        <end position="26"/>
    </location>
</feature>
<dbReference type="PIRSF" id="PIRSF037112">
    <property type="entry name" value="Antirestriction_ArdC"/>
    <property type="match status" value="1"/>
</dbReference>
<accession>A8G8R3</accession>
<dbReference type="EMBL" id="CP000826">
    <property type="protein sequence ID" value="ABV39503.1"/>
    <property type="molecule type" value="Genomic_DNA"/>
</dbReference>
<dbReference type="InterPro" id="IPR017113">
    <property type="entry name" value="Antirestriction_ArdC"/>
</dbReference>
<dbReference type="eggNOG" id="COG4227">
    <property type="taxonomic scope" value="Bacteria"/>
</dbReference>
<dbReference type="InterPro" id="IPR013610">
    <property type="entry name" value="ArdC_N"/>
</dbReference>
<dbReference type="GO" id="GO:0003697">
    <property type="term" value="F:single-stranded DNA binding"/>
    <property type="evidence" value="ECO:0007669"/>
    <property type="project" value="InterPro"/>
</dbReference>
<organism evidence="4">
    <name type="scientific">Serratia proteamaculans (strain 568)</name>
    <dbReference type="NCBI Taxonomy" id="399741"/>
    <lineage>
        <taxon>Bacteria</taxon>
        <taxon>Pseudomonadati</taxon>
        <taxon>Pseudomonadota</taxon>
        <taxon>Gammaproteobacteria</taxon>
        <taxon>Enterobacterales</taxon>
        <taxon>Yersiniaceae</taxon>
        <taxon>Serratia</taxon>
    </lineage>
</organism>
<dbReference type="STRING" id="399741.Spro_0395"/>
<evidence type="ECO:0000259" key="2">
    <source>
        <dbReference type="Pfam" id="PF08401"/>
    </source>
</evidence>
<name>A8G8R3_SERP5</name>
<dbReference type="Pfam" id="PF18818">
    <property type="entry name" value="MPTase-PolyVal"/>
    <property type="match status" value="1"/>
</dbReference>
<gene>
    <name evidence="4" type="ordered locus">Spro_0395</name>
</gene>
<reference evidence="4" key="1">
    <citation type="submission" date="2007-09" db="EMBL/GenBank/DDBJ databases">
        <title>Complete sequence of chromosome of Serratia proteamaculans 568.</title>
        <authorList>
            <consortium name="US DOE Joint Genome Institute"/>
            <person name="Copeland A."/>
            <person name="Lucas S."/>
            <person name="Lapidus A."/>
            <person name="Barry K."/>
            <person name="Glavina del Rio T."/>
            <person name="Dalin E."/>
            <person name="Tice H."/>
            <person name="Pitluck S."/>
            <person name="Chain P."/>
            <person name="Malfatti S."/>
            <person name="Shin M."/>
            <person name="Vergez L."/>
            <person name="Schmutz J."/>
            <person name="Larimer F."/>
            <person name="Land M."/>
            <person name="Hauser L."/>
            <person name="Kyrpides N."/>
            <person name="Kim E."/>
            <person name="Taghavi S."/>
            <person name="Newman L."/>
            <person name="Vangronsveld J."/>
            <person name="van der Lelie D."/>
            <person name="Richardson P."/>
        </authorList>
    </citation>
    <scope>NUCLEOTIDE SEQUENCE [LARGE SCALE GENOMIC DNA]</scope>
    <source>
        <strain evidence="4">568</strain>
    </source>
</reference>
<proteinExistence type="predicted"/>
<dbReference type="Pfam" id="PF08401">
    <property type="entry name" value="ArdcN"/>
    <property type="match status" value="1"/>
</dbReference>
<dbReference type="AlphaFoldDB" id="A8G8R3"/>
<evidence type="ECO:0000259" key="3">
    <source>
        <dbReference type="Pfam" id="PF18818"/>
    </source>
</evidence>
<feature type="compositionally biased region" description="Basic residues" evidence="1">
    <location>
        <begin position="11"/>
        <end position="23"/>
    </location>
</feature>
<dbReference type="InterPro" id="IPR041459">
    <property type="entry name" value="MPTase-PolyVal"/>
</dbReference>
<evidence type="ECO:0008006" key="5">
    <source>
        <dbReference type="Google" id="ProtNLM"/>
    </source>
</evidence>
<feature type="compositionally biased region" description="Basic and acidic residues" evidence="1">
    <location>
        <begin position="1"/>
        <end position="10"/>
    </location>
</feature>
<dbReference type="HOGENOM" id="CLU_041111_0_0_6"/>
<feature type="domain" description="N-terminal" evidence="2">
    <location>
        <begin position="27"/>
        <end position="157"/>
    </location>
</feature>
<dbReference type="KEGG" id="spe:Spro_0395"/>
<sequence>MRLFYEDHSMKKTSSRQPAKARRERPDLYQQVTDKIIAAIEMGTLPWRKPWRTDKARGASTAIMPQNGTTGYHYSGVNVLLLWMAADERGFHSNRWLTYKQAEAVGGHVRAGETATLAVVFKPWDKQVEDADGRQLFDEDGNPLKTRIPMLKPLYLFNVAQCDNLPETVVGITPAEELDEDSALVDAKTQAQVNTLVDACGVRFEQVYQDRAFYSPIRDQIVLPQVRQFRTEADYWSTLLHELVHSTGHATRLNREGITSSSRAFGDPVYAFEELVAELGSAFMCAQLGVFGDVQHDSYLEHWLKVLREDKRALFRAAKQAREASEFLLKPLVVPVITDPAVAA</sequence>
<protein>
    <recommendedName>
        <fullName evidence="5">DUF1738 domain-containing protein</fullName>
    </recommendedName>
</protein>
<feature type="domain" description="Polyvalent protein metallopeptidase" evidence="3">
    <location>
        <begin position="192"/>
        <end position="320"/>
    </location>
</feature>
<evidence type="ECO:0000313" key="4">
    <source>
        <dbReference type="EMBL" id="ABV39503.1"/>
    </source>
</evidence>